<evidence type="ECO:0000313" key="2">
    <source>
        <dbReference type="Proteomes" id="UP000254101"/>
    </source>
</evidence>
<dbReference type="EMBL" id="QRBB01000001">
    <property type="protein sequence ID" value="RDS76913.1"/>
    <property type="molecule type" value="Genomic_DNA"/>
</dbReference>
<dbReference type="SUPFAM" id="SSF54593">
    <property type="entry name" value="Glyoxalase/Bleomycin resistance protein/Dihydroxybiphenyl dioxygenase"/>
    <property type="match status" value="1"/>
</dbReference>
<dbReference type="OrthoDB" id="9807407at2"/>
<reference evidence="1 2" key="1">
    <citation type="submission" date="2018-07" db="EMBL/GenBank/DDBJ databases">
        <title>Erythrobacter nanhaiensis sp. nov., a novel member of the genus Erythrobacter isolated from the South China Sea.</title>
        <authorList>
            <person name="Chen X."/>
            <person name="Liu J."/>
        </authorList>
    </citation>
    <scope>NUCLEOTIDE SEQUENCE [LARGE SCALE GENOMIC DNA]</scope>
    <source>
        <strain evidence="1 2">S-5</strain>
    </source>
</reference>
<keyword evidence="2" id="KW-1185">Reference proteome</keyword>
<evidence type="ECO:0000313" key="1">
    <source>
        <dbReference type="EMBL" id="RDS76913.1"/>
    </source>
</evidence>
<sequence length="136" mass="14021">MIGYVTLGTNDLQGNAPFYDALAKEMGVGRMMEFDSFIAWGEPGGAPGVALTKPYDGNAASVGNGTMVALEAKDAAQVHGLHEIALANGGTDEGAPGPRGEADENGLVFYASYFRDRDGNKLNAFCMAPASEGADG</sequence>
<dbReference type="Proteomes" id="UP000254101">
    <property type="component" value="Unassembled WGS sequence"/>
</dbReference>
<accession>A0A395LIX5</accession>
<protein>
    <submittedName>
        <fullName evidence="1">VOC family protein</fullName>
    </submittedName>
</protein>
<dbReference type="PANTHER" id="PTHR35006:SF1">
    <property type="entry name" value="BLL2941 PROTEIN"/>
    <property type="match status" value="1"/>
</dbReference>
<dbReference type="RefSeq" id="WP_115491136.1">
    <property type="nucleotide sequence ID" value="NZ_JACHWW010000001.1"/>
</dbReference>
<dbReference type="AlphaFoldDB" id="A0A395LIX5"/>
<name>A0A395LIX5_9SPHN</name>
<dbReference type="Gene3D" id="3.10.180.10">
    <property type="entry name" value="2,3-Dihydroxybiphenyl 1,2-Dioxygenase, domain 1"/>
    <property type="match status" value="1"/>
</dbReference>
<organism evidence="1 2">
    <name type="scientific">Alteriqipengyuania lutimaris</name>
    <dbReference type="NCBI Taxonomy" id="1538146"/>
    <lineage>
        <taxon>Bacteria</taxon>
        <taxon>Pseudomonadati</taxon>
        <taxon>Pseudomonadota</taxon>
        <taxon>Alphaproteobacteria</taxon>
        <taxon>Sphingomonadales</taxon>
        <taxon>Erythrobacteraceae</taxon>
        <taxon>Alteriqipengyuania</taxon>
    </lineage>
</organism>
<dbReference type="PANTHER" id="PTHR35006">
    <property type="entry name" value="GLYOXALASE FAMILY PROTEIN (AFU_ORTHOLOGUE AFUA_5G14830)"/>
    <property type="match status" value="1"/>
</dbReference>
<comment type="caution">
    <text evidence="1">The sequence shown here is derived from an EMBL/GenBank/DDBJ whole genome shotgun (WGS) entry which is preliminary data.</text>
</comment>
<dbReference type="InterPro" id="IPR029068">
    <property type="entry name" value="Glyas_Bleomycin-R_OHBP_Dase"/>
</dbReference>
<dbReference type="CDD" id="cd07262">
    <property type="entry name" value="VOC_like"/>
    <property type="match status" value="1"/>
</dbReference>
<proteinExistence type="predicted"/>
<gene>
    <name evidence="1" type="ORF">DL238_04365</name>
</gene>